<evidence type="ECO:0000313" key="6">
    <source>
        <dbReference type="Proteomes" id="UP001287282"/>
    </source>
</evidence>
<protein>
    <submittedName>
        <fullName evidence="5">SDR family NAD(P)-dependent oxidoreductase</fullName>
    </submittedName>
</protein>
<dbReference type="EMBL" id="JAWJBA010000001">
    <property type="protein sequence ID" value="MDV2682964.1"/>
    <property type="molecule type" value="Genomic_DNA"/>
</dbReference>
<dbReference type="PROSITE" id="PS00061">
    <property type="entry name" value="ADH_SHORT"/>
    <property type="match status" value="1"/>
</dbReference>
<evidence type="ECO:0000259" key="4">
    <source>
        <dbReference type="SMART" id="SM00822"/>
    </source>
</evidence>
<dbReference type="Pfam" id="PF00106">
    <property type="entry name" value="adh_short"/>
    <property type="match status" value="1"/>
</dbReference>
<proteinExistence type="inferred from homology"/>
<evidence type="ECO:0000256" key="1">
    <source>
        <dbReference type="ARBA" id="ARBA00006484"/>
    </source>
</evidence>
<dbReference type="Proteomes" id="UP001287282">
    <property type="component" value="Unassembled WGS sequence"/>
</dbReference>
<dbReference type="SMART" id="SM00822">
    <property type="entry name" value="PKS_KR"/>
    <property type="match status" value="1"/>
</dbReference>
<comment type="caution">
    <text evidence="5">The sequence shown here is derived from an EMBL/GenBank/DDBJ whole genome shotgun (WGS) entry which is preliminary data.</text>
</comment>
<reference evidence="5 6" key="1">
    <citation type="submission" date="2023-10" db="EMBL/GenBank/DDBJ databases">
        <title>Screening of Alkalihalobacillus lindianensis BZ-TG-R113 and Its Alleviation of Salt Stress on Rapeseed Growth.</title>
        <authorList>
            <person name="Zhao B."/>
            <person name="Guo T."/>
        </authorList>
    </citation>
    <scope>NUCLEOTIDE SEQUENCE [LARGE SCALE GENOMIC DNA]</scope>
    <source>
        <strain evidence="5 6">BZ-TG-R113</strain>
    </source>
</reference>
<feature type="domain" description="Ketoreductase" evidence="4">
    <location>
        <begin position="6"/>
        <end position="194"/>
    </location>
</feature>
<dbReference type="InterPro" id="IPR020904">
    <property type="entry name" value="Sc_DH/Rdtase_CS"/>
</dbReference>
<dbReference type="InterPro" id="IPR057326">
    <property type="entry name" value="KR_dom"/>
</dbReference>
<dbReference type="PRINTS" id="PR00081">
    <property type="entry name" value="GDHRDH"/>
</dbReference>
<dbReference type="SUPFAM" id="SSF51735">
    <property type="entry name" value="NAD(P)-binding Rossmann-fold domains"/>
    <property type="match status" value="1"/>
</dbReference>
<evidence type="ECO:0000256" key="3">
    <source>
        <dbReference type="RuleBase" id="RU000363"/>
    </source>
</evidence>
<comment type="similarity">
    <text evidence="1 3">Belongs to the short-chain dehydrogenases/reductases (SDR) family.</text>
</comment>
<gene>
    <name evidence="5" type="ORF">RYX56_01105</name>
</gene>
<dbReference type="InterPro" id="IPR036291">
    <property type="entry name" value="NAD(P)-bd_dom_sf"/>
</dbReference>
<dbReference type="RefSeq" id="WP_317120295.1">
    <property type="nucleotide sequence ID" value="NZ_JAWJBA010000001.1"/>
</dbReference>
<dbReference type="Gene3D" id="3.40.50.720">
    <property type="entry name" value="NAD(P)-binding Rossmann-like Domain"/>
    <property type="match status" value="1"/>
</dbReference>
<keyword evidence="6" id="KW-1185">Reference proteome</keyword>
<accession>A0ABU3X6A9</accession>
<sequence>MNLQDQVAIITGSTRGIGYSLARQLAANGTGVIINGRKEADVSKVVEEINELGGRAVGLASPVNEPHTGEELVHTAIERFGKVTILINNAGNTHDRMSYKMSDDEFQSVISVHVNGTFYCTRAFIRQVIKQETGGQILNMTSTAGLTGTIGQLNYSAAKSAINGMTWTLAKELARHHIKVNAVAPAALTSMTEPHITRARKKAAEQGMELPSYWEVGSTDDVARFVTTLFTKPQFSKSGEIFGVNGDKVVRWQPSVPEEMELADFINS</sequence>
<name>A0ABU3X6A9_9BACI</name>
<keyword evidence="2" id="KW-0560">Oxidoreductase</keyword>
<dbReference type="PANTHER" id="PTHR45024:SF2">
    <property type="entry name" value="SCP2 DOMAIN-CONTAINING PROTEIN"/>
    <property type="match status" value="1"/>
</dbReference>
<evidence type="ECO:0000313" key="5">
    <source>
        <dbReference type="EMBL" id="MDV2682964.1"/>
    </source>
</evidence>
<evidence type="ECO:0000256" key="2">
    <source>
        <dbReference type="ARBA" id="ARBA00023002"/>
    </source>
</evidence>
<dbReference type="InterPro" id="IPR051687">
    <property type="entry name" value="Peroxisomal_Beta-Oxidation"/>
</dbReference>
<dbReference type="InterPro" id="IPR002347">
    <property type="entry name" value="SDR_fam"/>
</dbReference>
<organism evidence="5 6">
    <name type="scientific">Alkalihalophilus lindianensis</name>
    <dbReference type="NCBI Taxonomy" id="1630542"/>
    <lineage>
        <taxon>Bacteria</taxon>
        <taxon>Bacillati</taxon>
        <taxon>Bacillota</taxon>
        <taxon>Bacilli</taxon>
        <taxon>Bacillales</taxon>
        <taxon>Bacillaceae</taxon>
        <taxon>Alkalihalophilus</taxon>
    </lineage>
</organism>
<dbReference type="PRINTS" id="PR00080">
    <property type="entry name" value="SDRFAMILY"/>
</dbReference>
<dbReference type="PANTHER" id="PTHR45024">
    <property type="entry name" value="DEHYDROGENASES, SHORT CHAIN"/>
    <property type="match status" value="1"/>
</dbReference>